<evidence type="ECO:0000256" key="1">
    <source>
        <dbReference type="ARBA" id="ARBA00011073"/>
    </source>
</evidence>
<dbReference type="InterPro" id="IPR015500">
    <property type="entry name" value="Peptidase_S8_subtilisin-rel"/>
</dbReference>
<name>A0AA39YKJ7_9PEZI</name>
<dbReference type="Gene3D" id="3.40.50.200">
    <property type="entry name" value="Peptidase S8/S53 domain"/>
    <property type="match status" value="1"/>
</dbReference>
<evidence type="ECO:0000256" key="3">
    <source>
        <dbReference type="ARBA" id="ARBA00022801"/>
    </source>
</evidence>
<dbReference type="PANTHER" id="PTHR43399">
    <property type="entry name" value="SUBTILISIN-RELATED"/>
    <property type="match status" value="1"/>
</dbReference>
<dbReference type="EMBL" id="JAULSY010000223">
    <property type="protein sequence ID" value="KAK0654318.1"/>
    <property type="molecule type" value="Genomic_DNA"/>
</dbReference>
<keyword evidence="4 5" id="KW-0720">Serine protease</keyword>
<dbReference type="SUPFAM" id="SSF48403">
    <property type="entry name" value="Ankyrin repeat"/>
    <property type="match status" value="1"/>
</dbReference>
<evidence type="ECO:0000256" key="4">
    <source>
        <dbReference type="ARBA" id="ARBA00022825"/>
    </source>
</evidence>
<feature type="compositionally biased region" description="Basic and acidic residues" evidence="6">
    <location>
        <begin position="336"/>
        <end position="367"/>
    </location>
</feature>
<dbReference type="InterPro" id="IPR002110">
    <property type="entry name" value="Ankyrin_rpt"/>
</dbReference>
<feature type="active site" description="Charge relay system" evidence="5">
    <location>
        <position position="679"/>
    </location>
</feature>
<dbReference type="CDD" id="cd07491">
    <property type="entry name" value="Peptidases_S8_7"/>
    <property type="match status" value="1"/>
</dbReference>
<dbReference type="InterPro" id="IPR023827">
    <property type="entry name" value="Peptidase_S8_Asp-AS"/>
</dbReference>
<evidence type="ECO:0000313" key="9">
    <source>
        <dbReference type="Proteomes" id="UP001174997"/>
    </source>
</evidence>
<evidence type="ECO:0000259" key="7">
    <source>
        <dbReference type="Pfam" id="PF00082"/>
    </source>
</evidence>
<organism evidence="8 9">
    <name type="scientific">Cercophora samala</name>
    <dbReference type="NCBI Taxonomy" id="330535"/>
    <lineage>
        <taxon>Eukaryota</taxon>
        <taxon>Fungi</taxon>
        <taxon>Dikarya</taxon>
        <taxon>Ascomycota</taxon>
        <taxon>Pezizomycotina</taxon>
        <taxon>Sordariomycetes</taxon>
        <taxon>Sordariomycetidae</taxon>
        <taxon>Sordariales</taxon>
        <taxon>Lasiosphaeriaceae</taxon>
        <taxon>Cercophora</taxon>
    </lineage>
</organism>
<dbReference type="Gene3D" id="1.25.40.20">
    <property type="entry name" value="Ankyrin repeat-containing domain"/>
    <property type="match status" value="1"/>
</dbReference>
<dbReference type="PRINTS" id="PR00723">
    <property type="entry name" value="SUBTILISIN"/>
</dbReference>
<dbReference type="InterPro" id="IPR036852">
    <property type="entry name" value="Peptidase_S8/S53_dom_sf"/>
</dbReference>
<feature type="domain" description="Peptidase S8/S53" evidence="7">
    <location>
        <begin position="672"/>
        <end position="896"/>
    </location>
</feature>
<keyword evidence="2 5" id="KW-0645">Protease</keyword>
<keyword evidence="9" id="KW-1185">Reference proteome</keyword>
<dbReference type="SMART" id="SM00248">
    <property type="entry name" value="ANK"/>
    <property type="match status" value="3"/>
</dbReference>
<dbReference type="SUPFAM" id="SSF52743">
    <property type="entry name" value="Subtilisin-like"/>
    <property type="match status" value="1"/>
</dbReference>
<feature type="compositionally biased region" description="Acidic residues" evidence="6">
    <location>
        <begin position="20"/>
        <end position="36"/>
    </location>
</feature>
<dbReference type="PROSITE" id="PS00136">
    <property type="entry name" value="SUBTILASE_ASP"/>
    <property type="match status" value="1"/>
</dbReference>
<feature type="compositionally biased region" description="Polar residues" evidence="6">
    <location>
        <begin position="296"/>
        <end position="309"/>
    </location>
</feature>
<evidence type="ECO:0000256" key="6">
    <source>
        <dbReference type="SAM" id="MobiDB-lite"/>
    </source>
</evidence>
<gene>
    <name evidence="8" type="ORF">QBC41DRAFT_386510</name>
</gene>
<dbReference type="InterPro" id="IPR000209">
    <property type="entry name" value="Peptidase_S8/S53_dom"/>
</dbReference>
<dbReference type="AlphaFoldDB" id="A0AA39YKJ7"/>
<dbReference type="GO" id="GO:0004252">
    <property type="term" value="F:serine-type endopeptidase activity"/>
    <property type="evidence" value="ECO:0007669"/>
    <property type="project" value="UniProtKB-UniRule"/>
</dbReference>
<evidence type="ECO:0000256" key="2">
    <source>
        <dbReference type="ARBA" id="ARBA00022670"/>
    </source>
</evidence>
<evidence type="ECO:0000313" key="8">
    <source>
        <dbReference type="EMBL" id="KAK0654318.1"/>
    </source>
</evidence>
<comment type="caution">
    <text evidence="8">The sequence shown here is derived from an EMBL/GenBank/DDBJ whole genome shotgun (WGS) entry which is preliminary data.</text>
</comment>
<protein>
    <submittedName>
        <fullName evidence="8">Intracellular serine protease</fullName>
    </submittedName>
</protein>
<evidence type="ECO:0000256" key="5">
    <source>
        <dbReference type="PROSITE-ProRule" id="PRU01240"/>
    </source>
</evidence>
<dbReference type="InterPro" id="IPR036770">
    <property type="entry name" value="Ankyrin_rpt-contain_sf"/>
</dbReference>
<dbReference type="InterPro" id="IPR051048">
    <property type="entry name" value="Peptidase_S8/S53_subtilisin"/>
</dbReference>
<feature type="region of interest" description="Disordered" evidence="6">
    <location>
        <begin position="1"/>
        <end position="38"/>
    </location>
</feature>
<dbReference type="Pfam" id="PF00023">
    <property type="entry name" value="Ank"/>
    <property type="match status" value="1"/>
</dbReference>
<keyword evidence="3 5" id="KW-0378">Hydrolase</keyword>
<feature type="compositionally biased region" description="Basic and acidic residues" evidence="6">
    <location>
        <begin position="1"/>
        <end position="19"/>
    </location>
</feature>
<dbReference type="Pfam" id="PF00082">
    <property type="entry name" value="Peptidase_S8"/>
    <property type="match status" value="1"/>
</dbReference>
<dbReference type="Proteomes" id="UP001174997">
    <property type="component" value="Unassembled WGS sequence"/>
</dbReference>
<proteinExistence type="inferred from homology"/>
<accession>A0AA39YKJ7</accession>
<feature type="active site" description="Charge relay system" evidence="5">
    <location>
        <position position="718"/>
    </location>
</feature>
<sequence length="982" mass="109303">MSNRFEDPDLSRDEAHDSDASDDDASDTEDEKEESVEALVTRILEHVQGPGPKNARDFESEWPRLAEMPNTNDKENALHLLAKGIKKKLDKDTKLDEMIAFLVRHDKNLLSWPNRHGFTPLWIAIDEKKESLVRWMCDATKPENIDSVLRIADDKDKKNCIHLAIGKRLKYLDSLIGFAKPETLAAQDADGNTALHHAVDYKRCREGQLAIVQLIVSRSDKIAKGEPCDFNKANQSPYLYHFHTRRKALDKASKEKEPKRGATAADHSKEKDKKEKDMKEKEKISIPLPGMMPNGTAKQQQTVTNSLRQEPSKYGNRGLTPAGLAANGTLTAEIVPDQRSKSESKGSEAKEKKGESSSRSKPDEKTARDIQQFLKLHYVRSRPYDTCMEILYGVDTPSDMQLFFDLSGHDNLKFSDKSFKAFLDKLDFSDVLQYVSIPKVPVITSRKGDARKPKGSAIGRDDLVFVFKCLRDKGVKTILTVMVGDTPSEMDKTEDAKTHPHTDEAIETALQDFGVEVWDWKKPDICSEVIWSVAPNVREVHLYWNGNNAVLRGWAEPGGLQKLGKLERVFISTEERLESEDRTGIYMAQFIQRMQQLCPKASIELKDSPYRRHMTLLSHPRGALDQAKQQTKDEWIKCMTDFYTLLNDAKNNSKIESDSGVSMTLKDCVSPGIKIALIDDGVDYKDLPDCNFIGGQSFSTRDRSRNLIHPFYASSIGHGTAMARHIYFMCPGAEIYVLRLDDYPDMENPNIQRITAKSAAKAIKAAVRKGVDIISMSWTIEPSGTNSKDDQDLERAISAAAAQGILMFCSAPDRGAKQTDTFPSKAAPGRIFTIGAASTWGNSVPAVGSLDGITFTLPGDKVSIPGIEKASIPYKDGVSGSSVATALGAGLAALILYCVKVHYALTKPGPEKDRIQEDFEALKKHENMLKAINGIGITPDTKFVMVWNVFAPKGRQKKEWSGGNEYTTLIGDVGRVLCTKLL</sequence>
<dbReference type="GO" id="GO:0006508">
    <property type="term" value="P:proteolysis"/>
    <property type="evidence" value="ECO:0007669"/>
    <property type="project" value="UniProtKB-KW"/>
</dbReference>
<dbReference type="PROSITE" id="PS51892">
    <property type="entry name" value="SUBTILASE"/>
    <property type="match status" value="1"/>
</dbReference>
<feature type="compositionally biased region" description="Basic and acidic residues" evidence="6">
    <location>
        <begin position="247"/>
        <end position="284"/>
    </location>
</feature>
<reference evidence="8" key="1">
    <citation type="submission" date="2023-06" db="EMBL/GenBank/DDBJ databases">
        <title>Genome-scale phylogeny and comparative genomics of the fungal order Sordariales.</title>
        <authorList>
            <consortium name="Lawrence Berkeley National Laboratory"/>
            <person name="Hensen N."/>
            <person name="Bonometti L."/>
            <person name="Westerberg I."/>
            <person name="Brannstrom I.O."/>
            <person name="Guillou S."/>
            <person name="Cros-Aarteil S."/>
            <person name="Calhoun S."/>
            <person name="Haridas S."/>
            <person name="Kuo A."/>
            <person name="Mondo S."/>
            <person name="Pangilinan J."/>
            <person name="Riley R."/>
            <person name="Labutti K."/>
            <person name="Andreopoulos B."/>
            <person name="Lipzen A."/>
            <person name="Chen C."/>
            <person name="Yanf M."/>
            <person name="Daum C."/>
            <person name="Ng V."/>
            <person name="Clum A."/>
            <person name="Steindorff A."/>
            <person name="Ohm R."/>
            <person name="Martin F."/>
            <person name="Silar P."/>
            <person name="Natvig D."/>
            <person name="Lalanne C."/>
            <person name="Gautier V."/>
            <person name="Ament-Velasquez S.L."/>
            <person name="Kruys A."/>
            <person name="Hutchinson M.I."/>
            <person name="Powell A.J."/>
            <person name="Barry K."/>
            <person name="Miller A.N."/>
            <person name="Grigoriev I.V."/>
            <person name="Debuchy R."/>
            <person name="Gladieux P."/>
            <person name="Thoren M.H."/>
            <person name="Johannesson H."/>
        </authorList>
    </citation>
    <scope>NUCLEOTIDE SEQUENCE</scope>
    <source>
        <strain evidence="8">CBS 307.81</strain>
    </source>
</reference>
<dbReference type="PANTHER" id="PTHR43399:SF4">
    <property type="entry name" value="CELL WALL-ASSOCIATED PROTEASE"/>
    <property type="match status" value="1"/>
</dbReference>
<feature type="region of interest" description="Disordered" evidence="6">
    <location>
        <begin position="247"/>
        <end position="367"/>
    </location>
</feature>
<comment type="similarity">
    <text evidence="1 5">Belongs to the peptidase S8 family.</text>
</comment>
<feature type="active site" description="Charge relay system" evidence="5">
    <location>
        <position position="882"/>
    </location>
</feature>